<evidence type="ECO:0000256" key="1">
    <source>
        <dbReference type="ARBA" id="ARBA00004251"/>
    </source>
</evidence>
<feature type="region of interest" description="Disordered" evidence="11">
    <location>
        <begin position="199"/>
        <end position="218"/>
    </location>
</feature>
<proteinExistence type="predicted"/>
<dbReference type="GO" id="GO:0009897">
    <property type="term" value="C:external side of plasma membrane"/>
    <property type="evidence" value="ECO:0007669"/>
    <property type="project" value="TreeGrafter"/>
</dbReference>
<dbReference type="Pfam" id="PF07686">
    <property type="entry name" value="V-set"/>
    <property type="match status" value="1"/>
</dbReference>
<evidence type="ECO:0000256" key="9">
    <source>
        <dbReference type="ARBA" id="ARBA00023180"/>
    </source>
</evidence>
<evidence type="ECO:0000313" key="16">
    <source>
        <dbReference type="RefSeq" id="XP_055370092.1"/>
    </source>
</evidence>
<dbReference type="Gene3D" id="2.60.40.10">
    <property type="entry name" value="Immunoglobulins"/>
    <property type="match status" value="1"/>
</dbReference>
<comment type="subcellular location">
    <subcellularLocation>
        <location evidence="1">Cell membrane</location>
        <topology evidence="1">Single-pass type I membrane protein</topology>
    </subcellularLocation>
</comment>
<evidence type="ECO:0000256" key="6">
    <source>
        <dbReference type="ARBA" id="ARBA00023136"/>
    </source>
</evidence>
<feature type="domain" description="Immunoglobulin V-set" evidence="14">
    <location>
        <begin position="35"/>
        <end position="132"/>
    </location>
</feature>
<evidence type="ECO:0000313" key="17">
    <source>
        <dbReference type="RefSeq" id="XP_055370094.1"/>
    </source>
</evidence>
<evidence type="ECO:0000256" key="4">
    <source>
        <dbReference type="ARBA" id="ARBA00022729"/>
    </source>
</evidence>
<dbReference type="RefSeq" id="XP_055370094.1">
    <property type="nucleotide sequence ID" value="XM_055514119.1"/>
</dbReference>
<dbReference type="OrthoDB" id="10012075at2759"/>
<dbReference type="InterPro" id="IPR051713">
    <property type="entry name" value="T-cell_Activation_Regulation"/>
</dbReference>
<evidence type="ECO:0000259" key="14">
    <source>
        <dbReference type="Pfam" id="PF07686"/>
    </source>
</evidence>
<keyword evidence="6 12" id="KW-0472">Membrane</keyword>
<evidence type="ECO:0000313" key="15">
    <source>
        <dbReference type="Proteomes" id="UP000515150"/>
    </source>
</evidence>
<sequence>MISIVMLLLSLIPRSSSRSRTGSMGSLVVDVTQTHYQAEQNHSITLEWTFTPKPDTITSVYIYCQLLTGLRASVLLHLHEGVEVSESQDQQFSGRVQFDRDELRDGRIRLQVSRLRTEDSGLYLCGVRTADGLGSGQCRLNVTAVTDPPEAERETETNSHRPRRWISLYTGMGLMAQVALTVCFYFFINSLCRKPHLPSDPSDELVEEVSTQTQNKRF</sequence>
<dbReference type="GO" id="GO:0042130">
    <property type="term" value="P:negative regulation of T cell proliferation"/>
    <property type="evidence" value="ECO:0007669"/>
    <property type="project" value="TreeGrafter"/>
</dbReference>
<dbReference type="GeneID" id="114869278"/>
<evidence type="ECO:0000256" key="11">
    <source>
        <dbReference type="SAM" id="MobiDB-lite"/>
    </source>
</evidence>
<keyword evidence="8" id="KW-0675">Receptor</keyword>
<evidence type="ECO:0000256" key="7">
    <source>
        <dbReference type="ARBA" id="ARBA00023157"/>
    </source>
</evidence>
<dbReference type="GO" id="GO:0071222">
    <property type="term" value="P:cellular response to lipopolysaccharide"/>
    <property type="evidence" value="ECO:0007669"/>
    <property type="project" value="TreeGrafter"/>
</dbReference>
<evidence type="ECO:0000256" key="3">
    <source>
        <dbReference type="ARBA" id="ARBA00022692"/>
    </source>
</evidence>
<keyword evidence="10" id="KW-0393">Immunoglobulin domain</keyword>
<dbReference type="PANTHER" id="PTHR25466">
    <property type="entry name" value="T-LYMPHOCYTE ACTIVATION ANTIGEN"/>
    <property type="match status" value="1"/>
</dbReference>
<dbReference type="GO" id="GO:0006955">
    <property type="term" value="P:immune response"/>
    <property type="evidence" value="ECO:0007669"/>
    <property type="project" value="TreeGrafter"/>
</dbReference>
<dbReference type="GO" id="GO:0031295">
    <property type="term" value="P:T cell costimulation"/>
    <property type="evidence" value="ECO:0007669"/>
    <property type="project" value="TreeGrafter"/>
</dbReference>
<keyword evidence="2" id="KW-1003">Cell membrane</keyword>
<feature type="transmembrane region" description="Helical" evidence="12">
    <location>
        <begin position="165"/>
        <end position="188"/>
    </location>
</feature>
<dbReference type="GO" id="GO:0007166">
    <property type="term" value="P:cell surface receptor signaling pathway"/>
    <property type="evidence" value="ECO:0007669"/>
    <property type="project" value="TreeGrafter"/>
</dbReference>
<gene>
    <name evidence="16 17" type="primary">LOC114869278</name>
</gene>
<dbReference type="Proteomes" id="UP000515150">
    <property type="component" value="Chromosome 2"/>
</dbReference>
<evidence type="ECO:0000256" key="8">
    <source>
        <dbReference type="ARBA" id="ARBA00023170"/>
    </source>
</evidence>
<evidence type="ECO:0000256" key="10">
    <source>
        <dbReference type="ARBA" id="ARBA00023319"/>
    </source>
</evidence>
<organism evidence="15 16">
    <name type="scientific">Betta splendens</name>
    <name type="common">Siamese fighting fish</name>
    <dbReference type="NCBI Taxonomy" id="158456"/>
    <lineage>
        <taxon>Eukaryota</taxon>
        <taxon>Metazoa</taxon>
        <taxon>Chordata</taxon>
        <taxon>Craniata</taxon>
        <taxon>Vertebrata</taxon>
        <taxon>Euteleostomi</taxon>
        <taxon>Actinopterygii</taxon>
        <taxon>Neopterygii</taxon>
        <taxon>Teleostei</taxon>
        <taxon>Neoteleostei</taxon>
        <taxon>Acanthomorphata</taxon>
        <taxon>Anabantaria</taxon>
        <taxon>Anabantiformes</taxon>
        <taxon>Anabantoidei</taxon>
        <taxon>Osphronemidae</taxon>
        <taxon>Betta</taxon>
    </lineage>
</organism>
<keyword evidence="5 12" id="KW-1133">Transmembrane helix</keyword>
<keyword evidence="4 13" id="KW-0732">Signal</keyword>
<evidence type="ECO:0000256" key="2">
    <source>
        <dbReference type="ARBA" id="ARBA00022475"/>
    </source>
</evidence>
<reference evidence="16 17" key="1">
    <citation type="submission" date="2025-04" db="UniProtKB">
        <authorList>
            <consortium name="RefSeq"/>
        </authorList>
    </citation>
    <scope>IDENTIFICATION</scope>
</reference>
<name>A0A9W2Y800_BETSP</name>
<dbReference type="RefSeq" id="XP_055370092.1">
    <property type="nucleotide sequence ID" value="XM_055514117.1"/>
</dbReference>
<feature type="compositionally biased region" description="Polar residues" evidence="11">
    <location>
        <begin position="209"/>
        <end position="218"/>
    </location>
</feature>
<dbReference type="GO" id="GO:0042102">
    <property type="term" value="P:positive regulation of T cell proliferation"/>
    <property type="evidence" value="ECO:0007669"/>
    <property type="project" value="TreeGrafter"/>
</dbReference>
<evidence type="ECO:0000256" key="12">
    <source>
        <dbReference type="SAM" id="Phobius"/>
    </source>
</evidence>
<accession>A0A9W2Y800</accession>
<evidence type="ECO:0000256" key="5">
    <source>
        <dbReference type="ARBA" id="ARBA00022989"/>
    </source>
</evidence>
<feature type="signal peptide" evidence="13">
    <location>
        <begin position="1"/>
        <end position="17"/>
    </location>
</feature>
<feature type="chain" id="PRO_5044702274" evidence="13">
    <location>
        <begin position="18"/>
        <end position="218"/>
    </location>
</feature>
<dbReference type="SUPFAM" id="SSF48726">
    <property type="entry name" value="Immunoglobulin"/>
    <property type="match status" value="1"/>
</dbReference>
<keyword evidence="9" id="KW-0325">Glycoprotein</keyword>
<protein>
    <submittedName>
        <fullName evidence="16 17">Uncharacterized protein LOC114869278 isoform X1</fullName>
    </submittedName>
</protein>
<dbReference type="KEGG" id="bspl:114869278"/>
<keyword evidence="7" id="KW-1015">Disulfide bond</keyword>
<dbReference type="PANTHER" id="PTHR25466:SF3">
    <property type="entry name" value="PROGRAMMED CELL DEATH 1 LIGAND 1"/>
    <property type="match status" value="1"/>
</dbReference>
<dbReference type="InterPro" id="IPR013783">
    <property type="entry name" value="Ig-like_fold"/>
</dbReference>
<keyword evidence="3 12" id="KW-0812">Transmembrane</keyword>
<evidence type="ECO:0000256" key="13">
    <source>
        <dbReference type="SAM" id="SignalP"/>
    </source>
</evidence>
<dbReference type="AlphaFoldDB" id="A0A9W2Y800"/>
<dbReference type="InterPro" id="IPR013106">
    <property type="entry name" value="Ig_V-set"/>
</dbReference>
<keyword evidence="15" id="KW-1185">Reference proteome</keyword>
<dbReference type="InterPro" id="IPR036179">
    <property type="entry name" value="Ig-like_dom_sf"/>
</dbReference>